<feature type="compositionally biased region" description="Basic and acidic residues" evidence="1">
    <location>
        <begin position="72"/>
        <end position="82"/>
    </location>
</feature>
<feature type="region of interest" description="Disordered" evidence="1">
    <location>
        <begin position="168"/>
        <end position="194"/>
    </location>
</feature>
<evidence type="ECO:0000313" key="2">
    <source>
        <dbReference type="EMBL" id="CAE4569578.1"/>
    </source>
</evidence>
<protein>
    <submittedName>
        <fullName evidence="2">Uncharacterized protein</fullName>
    </submittedName>
</protein>
<feature type="compositionally biased region" description="Pro residues" evidence="1">
    <location>
        <begin position="272"/>
        <end position="282"/>
    </location>
</feature>
<reference evidence="2" key="1">
    <citation type="submission" date="2021-01" db="EMBL/GenBank/DDBJ databases">
        <authorList>
            <person name="Corre E."/>
            <person name="Pelletier E."/>
            <person name="Niang G."/>
            <person name="Scheremetjew M."/>
            <person name="Finn R."/>
            <person name="Kale V."/>
            <person name="Holt S."/>
            <person name="Cochrane G."/>
            <person name="Meng A."/>
            <person name="Brown T."/>
            <person name="Cohen L."/>
        </authorList>
    </citation>
    <scope>NUCLEOTIDE SEQUENCE</scope>
    <source>
        <strain evidence="2">CCMP3105</strain>
    </source>
</reference>
<dbReference type="EMBL" id="HBNR01014207">
    <property type="protein sequence ID" value="CAE4569578.1"/>
    <property type="molecule type" value="Transcribed_RNA"/>
</dbReference>
<organism evidence="2">
    <name type="scientific">Alexandrium monilatum</name>
    <dbReference type="NCBI Taxonomy" id="311494"/>
    <lineage>
        <taxon>Eukaryota</taxon>
        <taxon>Sar</taxon>
        <taxon>Alveolata</taxon>
        <taxon>Dinophyceae</taxon>
        <taxon>Gonyaulacales</taxon>
        <taxon>Pyrocystaceae</taxon>
        <taxon>Alexandrium</taxon>
    </lineage>
</organism>
<proteinExistence type="predicted"/>
<feature type="region of interest" description="Disordered" evidence="1">
    <location>
        <begin position="59"/>
        <end position="85"/>
    </location>
</feature>
<feature type="compositionally biased region" description="Polar residues" evidence="1">
    <location>
        <begin position="371"/>
        <end position="384"/>
    </location>
</feature>
<dbReference type="AlphaFoldDB" id="A0A7S4Q1N0"/>
<accession>A0A7S4Q1N0</accession>
<feature type="region of interest" description="Disordered" evidence="1">
    <location>
        <begin position="359"/>
        <end position="429"/>
    </location>
</feature>
<feature type="region of interest" description="Disordered" evidence="1">
    <location>
        <begin position="313"/>
        <end position="344"/>
    </location>
</feature>
<evidence type="ECO:0000256" key="1">
    <source>
        <dbReference type="SAM" id="MobiDB-lite"/>
    </source>
</evidence>
<feature type="compositionally biased region" description="Low complexity" evidence="1">
    <location>
        <begin position="168"/>
        <end position="185"/>
    </location>
</feature>
<gene>
    <name evidence="2" type="ORF">AMON00008_LOCUS9197</name>
</gene>
<feature type="compositionally biased region" description="Low complexity" evidence="1">
    <location>
        <begin position="414"/>
        <end position="429"/>
    </location>
</feature>
<sequence>MAAVTPPPLDVQMHRFMAAMAASVNRIERLWEVMNLPFNEQEALQGAGGLGSAAELQTAASSNQGGAADVDATAREARDWRESGQPVPSFLFPAVGVATPEANGPQQSTAPALATASSEQVAAAANAGPVPSYIPRLAGVARRAEGYPSPTPVPAAAGWAPASAAPAASSAAAPPTSSPAAAGVPPAIPGTRLTNPVAHNRQMAALFTPPSAEQQLPGEQAVMGSVQRSQASASAAAASAAPASGAAGGGAAQAARSSSSAMVAASAACPEGGPPPPAPDMLPMPQRFRVAGGLRPMEMIMADLRACIGTISSTASSSRTGNNNRLRANPTFGSQPSRSANSASNQELLQYIDSLGQQNRRSAEVPIRNRLPQQPGRSPPTSTAEAALHVPNPTPQQPGGSASSSRAQAFTRGFPSQQQRQRPPLSRFQ</sequence>
<name>A0A7S4Q1N0_9DINO</name>
<feature type="compositionally biased region" description="Polar residues" evidence="1">
    <location>
        <begin position="397"/>
        <end position="408"/>
    </location>
</feature>
<feature type="region of interest" description="Disordered" evidence="1">
    <location>
        <begin position="266"/>
        <end position="285"/>
    </location>
</feature>